<accession>A0ABY6QSE9</accession>
<reference evidence="1" key="1">
    <citation type="submission" date="2021-09" db="EMBL/GenBank/DDBJ databases">
        <title>Complete genome sequence and metabolic characterization of Streptomyces tanashiensis DSM 731 the producer of antibacterial Kalafungin and diverse secondary metabolites.</title>
        <authorList>
            <person name="Abbasi M.N."/>
            <person name="Anwar M.N."/>
            <person name="Alam K."/>
            <person name="Shoaib M."/>
            <person name="Lin Z."/>
            <person name="Hayat M."/>
            <person name="Ali M.I."/>
            <person name="Malik H.M.T."/>
            <person name="Ahmed I."/>
            <person name="Li A."/>
            <person name="Hailong Wang H."/>
            <person name="Zhang Y."/>
        </authorList>
    </citation>
    <scope>NUCLEOTIDE SEQUENCE</scope>
    <source>
        <strain evidence="1">Kala</strain>
    </source>
</reference>
<protein>
    <submittedName>
        <fullName evidence="1">Uncharacterized protein</fullName>
    </submittedName>
</protein>
<evidence type="ECO:0000313" key="2">
    <source>
        <dbReference type="Proteomes" id="UP001164506"/>
    </source>
</evidence>
<proteinExistence type="predicted"/>
<sequence length="121" mass="13005">MRWDPDAVVGVLVALLGAGLVTAGVAWKGRAVRPFAASRARSVAQREYARDLQRAADHVIAAARGSAGEGEPAIVTVEAVRRMTEERYGYTGVERRHAAAALRRRFEHGRCAADCVTDAFG</sequence>
<organism evidence="1 2">
    <name type="scientific">Streptomyces tanashiensis</name>
    <dbReference type="NCBI Taxonomy" id="67367"/>
    <lineage>
        <taxon>Bacteria</taxon>
        <taxon>Bacillati</taxon>
        <taxon>Actinomycetota</taxon>
        <taxon>Actinomycetes</taxon>
        <taxon>Kitasatosporales</taxon>
        <taxon>Streptomycetaceae</taxon>
        <taxon>Streptomyces</taxon>
    </lineage>
</organism>
<keyword evidence="2" id="KW-1185">Reference proteome</keyword>
<dbReference type="GeneID" id="95598817"/>
<gene>
    <name evidence="1" type="ORF">LDH80_05195</name>
</gene>
<dbReference type="EMBL" id="CP084204">
    <property type="protein sequence ID" value="UZX20149.1"/>
    <property type="molecule type" value="Genomic_DNA"/>
</dbReference>
<dbReference type="Proteomes" id="UP001164506">
    <property type="component" value="Chromosome"/>
</dbReference>
<dbReference type="RefSeq" id="WP_190105936.1">
    <property type="nucleotide sequence ID" value="NZ_BMUH01000013.1"/>
</dbReference>
<name>A0ABY6QSE9_9ACTN</name>
<evidence type="ECO:0000313" key="1">
    <source>
        <dbReference type="EMBL" id="UZX20149.1"/>
    </source>
</evidence>